<dbReference type="GO" id="GO:0005829">
    <property type="term" value="C:cytosol"/>
    <property type="evidence" value="ECO:0007669"/>
    <property type="project" value="TreeGrafter"/>
</dbReference>
<evidence type="ECO:0000256" key="1">
    <source>
        <dbReference type="ARBA" id="ARBA00001933"/>
    </source>
</evidence>
<dbReference type="GO" id="GO:0006538">
    <property type="term" value="P:L-glutamate catabolic process"/>
    <property type="evidence" value="ECO:0007669"/>
    <property type="project" value="TreeGrafter"/>
</dbReference>
<keyword evidence="11" id="KW-1185">Reference proteome</keyword>
<reference evidence="10" key="1">
    <citation type="submission" date="2021-03" db="EMBL/GenBank/DDBJ databases">
        <authorList>
            <person name="Palmer J.M."/>
        </authorList>
    </citation>
    <scope>NUCLEOTIDE SEQUENCE</scope>
    <source>
        <strain evidence="10">ARV_011</strain>
    </source>
</reference>
<evidence type="ECO:0000313" key="11">
    <source>
        <dbReference type="Proteomes" id="UP000790833"/>
    </source>
</evidence>
<dbReference type="FunFam" id="3.40.640.10:FF:000017">
    <property type="entry name" value="Glutamate decarboxylase"/>
    <property type="match status" value="1"/>
</dbReference>
<comment type="catalytic activity">
    <reaction evidence="6 9">
        <text>L-glutamate + H(+) = 4-aminobutanoate + CO2</text>
        <dbReference type="Rhea" id="RHEA:17785"/>
        <dbReference type="ChEBI" id="CHEBI:15378"/>
        <dbReference type="ChEBI" id="CHEBI:16526"/>
        <dbReference type="ChEBI" id="CHEBI:29985"/>
        <dbReference type="ChEBI" id="CHEBI:59888"/>
        <dbReference type="EC" id="4.1.1.15"/>
    </reaction>
</comment>
<dbReference type="Gene3D" id="3.40.640.10">
    <property type="entry name" value="Type I PLP-dependent aspartate aminotransferase-like (Major domain)"/>
    <property type="match status" value="1"/>
</dbReference>
<evidence type="ECO:0000256" key="6">
    <source>
        <dbReference type="ARBA" id="ARBA00048868"/>
    </source>
</evidence>
<comment type="caution">
    <text evidence="10">The sequence shown here is derived from an EMBL/GenBank/DDBJ whole genome shotgun (WGS) entry which is preliminary data.</text>
</comment>
<proteinExistence type="inferred from homology"/>
<evidence type="ECO:0000256" key="3">
    <source>
        <dbReference type="ARBA" id="ARBA00012421"/>
    </source>
</evidence>
<dbReference type="InterPro" id="IPR010107">
    <property type="entry name" value="Glutamate_decarboxylase"/>
</dbReference>
<evidence type="ECO:0000256" key="5">
    <source>
        <dbReference type="ARBA" id="ARBA00023239"/>
    </source>
</evidence>
<dbReference type="GO" id="GO:0004351">
    <property type="term" value="F:glutamate decarboxylase activity"/>
    <property type="evidence" value="ECO:0007669"/>
    <property type="project" value="UniProtKB-EC"/>
</dbReference>
<dbReference type="PANTHER" id="PTHR43321:SF3">
    <property type="entry name" value="GLUTAMATE DECARBOXYLASE"/>
    <property type="match status" value="1"/>
</dbReference>
<comment type="similarity">
    <text evidence="2 8">Belongs to the group II decarboxylase family.</text>
</comment>
<dbReference type="EMBL" id="JAHMUF010000015">
    <property type="protein sequence ID" value="KAG7192845.1"/>
    <property type="molecule type" value="Genomic_DNA"/>
</dbReference>
<dbReference type="GO" id="GO:0030170">
    <property type="term" value="F:pyridoxal phosphate binding"/>
    <property type="evidence" value="ECO:0007669"/>
    <property type="project" value="InterPro"/>
</dbReference>
<evidence type="ECO:0000256" key="8">
    <source>
        <dbReference type="RuleBase" id="RU000382"/>
    </source>
</evidence>
<name>A0A9P7V7L8_9ASCO</name>
<sequence length="568" mass="64472">MVISHHIDSEELEEKVLHSLTKTPLDNKEQYIFKYDANALVPKYEIPIQSLDEELVYRYMSEGLALDGNPKLNLASFVNTELSPVQRRLVEDSLVKNLADNDEYPSLIDLQQRCITILSNLWHAPKTTDPVTGKLNVNSIGVATTGSSEAVMLGGLLMKKRWTERRKKEGKSTENPNIIMASCVQVALEKFARYFDVENRLVSISESLEHMTDVNKIKENVDENTIGIFVILGSTFTGAFDNVELISKTLDEIQEETGFDVPIHVDGASGGFVAPFVYPHLKWDFAVSRVVSINTSGHKFGLTSAGLGWIVWRDSLLVPQSLRFSLDYLGGVEETFGLNFSRPGFPVILQYFNFLTLGREGYTKIYNSCLQNARLLSEFLEETGYFEILSVIHKKIKTQEERDMLFTGHFDHKMHVSDSTTNEEYYPGLPVVAFRFSDQIRTDYPEIPQRIISTLLRNQGFIVPNYHLPPDEEEKQLLRVVVRDSVTLNLLEQLMQSIVKNTELLLSACLTVKDMIKHQEETSDDEKRELVYKIFLSIASNGTEDAREASILFKSKERTDGKSTRTVC</sequence>
<keyword evidence="5 8" id="KW-0456">Lyase</keyword>
<dbReference type="GeneID" id="66114676"/>
<comment type="cofactor">
    <cofactor evidence="1 7 8">
        <name>pyridoxal 5'-phosphate</name>
        <dbReference type="ChEBI" id="CHEBI:597326"/>
    </cofactor>
</comment>
<keyword evidence="9" id="KW-0210">Decarboxylase</keyword>
<dbReference type="SUPFAM" id="SSF53383">
    <property type="entry name" value="PLP-dependent transferases"/>
    <property type="match status" value="1"/>
</dbReference>
<dbReference type="InterPro" id="IPR015424">
    <property type="entry name" value="PyrdxlP-dep_Trfase"/>
</dbReference>
<evidence type="ECO:0000256" key="4">
    <source>
        <dbReference type="ARBA" id="ARBA00022898"/>
    </source>
</evidence>
<evidence type="ECO:0000256" key="2">
    <source>
        <dbReference type="ARBA" id="ARBA00009533"/>
    </source>
</evidence>
<feature type="modified residue" description="N6-(pyridoxal phosphate)lysine" evidence="7">
    <location>
        <position position="299"/>
    </location>
</feature>
<dbReference type="Proteomes" id="UP000790833">
    <property type="component" value="Unassembled WGS sequence"/>
</dbReference>
<organism evidence="10 11">
    <name type="scientific">Scheffersomyces spartinae</name>
    <dbReference type="NCBI Taxonomy" id="45513"/>
    <lineage>
        <taxon>Eukaryota</taxon>
        <taxon>Fungi</taxon>
        <taxon>Dikarya</taxon>
        <taxon>Ascomycota</taxon>
        <taxon>Saccharomycotina</taxon>
        <taxon>Pichiomycetes</taxon>
        <taxon>Debaryomycetaceae</taxon>
        <taxon>Scheffersomyces</taxon>
    </lineage>
</organism>
<dbReference type="Pfam" id="PF00282">
    <property type="entry name" value="Pyridoxal_deC"/>
    <property type="match status" value="1"/>
</dbReference>
<gene>
    <name evidence="10" type="ORF">KQ657_001302</name>
</gene>
<dbReference type="Gene3D" id="3.90.1150.160">
    <property type="match status" value="1"/>
</dbReference>
<accession>A0A9P7V7L8</accession>
<evidence type="ECO:0000313" key="10">
    <source>
        <dbReference type="EMBL" id="KAG7192845.1"/>
    </source>
</evidence>
<dbReference type="NCBIfam" id="TIGR01788">
    <property type="entry name" value="Glu-decarb-GAD"/>
    <property type="match status" value="1"/>
</dbReference>
<evidence type="ECO:0000256" key="9">
    <source>
        <dbReference type="RuleBase" id="RU361171"/>
    </source>
</evidence>
<dbReference type="RefSeq" id="XP_043048395.1">
    <property type="nucleotide sequence ID" value="XM_043192100.1"/>
</dbReference>
<dbReference type="InterPro" id="IPR015421">
    <property type="entry name" value="PyrdxlP-dep_Trfase_major"/>
</dbReference>
<dbReference type="AlphaFoldDB" id="A0A9P7V7L8"/>
<evidence type="ECO:0000256" key="7">
    <source>
        <dbReference type="PIRSR" id="PIRSR602129-50"/>
    </source>
</evidence>
<protein>
    <recommendedName>
        <fullName evidence="3 9">Glutamate decarboxylase</fullName>
        <ecNumber evidence="3 9">4.1.1.15</ecNumber>
    </recommendedName>
</protein>
<dbReference type="InterPro" id="IPR002129">
    <property type="entry name" value="PyrdxlP-dep_de-COase"/>
</dbReference>
<dbReference type="OrthoDB" id="5152799at2759"/>
<dbReference type="EC" id="4.1.1.15" evidence="3 9"/>
<keyword evidence="4 7" id="KW-0663">Pyridoxal phosphate</keyword>
<dbReference type="Gene3D" id="4.10.280.50">
    <property type="match status" value="1"/>
</dbReference>
<dbReference type="PANTHER" id="PTHR43321">
    <property type="entry name" value="GLUTAMATE DECARBOXYLASE"/>
    <property type="match status" value="1"/>
</dbReference>